<dbReference type="InterPro" id="IPR025391">
    <property type="entry name" value="DUF4123"/>
</dbReference>
<dbReference type="Pfam" id="PF13503">
    <property type="entry name" value="DUF4123"/>
    <property type="match status" value="1"/>
</dbReference>
<evidence type="ECO:0000259" key="1">
    <source>
        <dbReference type="Pfam" id="PF13503"/>
    </source>
</evidence>
<accession>A0ABU9PY71</accession>
<name>A0ABU9PY71_9BURK</name>
<protein>
    <submittedName>
        <fullName evidence="2">DUF4123 domain-containing protein</fullName>
    </submittedName>
</protein>
<keyword evidence="3" id="KW-1185">Reference proteome</keyword>
<feature type="domain" description="DUF4123" evidence="1">
    <location>
        <begin position="37"/>
        <end position="130"/>
    </location>
</feature>
<reference evidence="2 3" key="1">
    <citation type="submission" date="2024-02" db="EMBL/GenBank/DDBJ databases">
        <title>Draft genome sequence of Collimonas sp. strain H4R21, an effective mineral-weathering bacterial strain isolated from the beech rhizosphere.</title>
        <authorList>
            <person name="Morin E."/>
            <person name="Uroz S."/>
            <person name="Leveau J.H.J."/>
            <person name="Kumar R."/>
            <person name="Rey M.W."/>
            <person name="Pham J."/>
        </authorList>
    </citation>
    <scope>NUCLEOTIDE SEQUENCE [LARGE SCALE GENOMIC DNA]</scope>
    <source>
        <strain evidence="2 3">H4R21</strain>
    </source>
</reference>
<gene>
    <name evidence="2" type="ORF">V8G57_16235</name>
</gene>
<evidence type="ECO:0000313" key="2">
    <source>
        <dbReference type="EMBL" id="MEM4988943.1"/>
    </source>
</evidence>
<organism evidence="2 3">
    <name type="scientific">Collimonas rhizosphaerae</name>
    <dbReference type="NCBI Taxonomy" id="3126357"/>
    <lineage>
        <taxon>Bacteria</taxon>
        <taxon>Pseudomonadati</taxon>
        <taxon>Pseudomonadota</taxon>
        <taxon>Betaproteobacteria</taxon>
        <taxon>Burkholderiales</taxon>
        <taxon>Oxalobacteraceae</taxon>
        <taxon>Collimonas</taxon>
    </lineage>
</organism>
<dbReference type="EMBL" id="JBANDC010000011">
    <property type="protein sequence ID" value="MEM4988943.1"/>
    <property type="molecule type" value="Genomic_DNA"/>
</dbReference>
<proteinExistence type="predicted"/>
<dbReference type="RefSeq" id="WP_342830248.1">
    <property type="nucleotide sequence ID" value="NZ_JBANDC010000011.1"/>
</dbReference>
<sequence length="261" mass="28824">MMRHYSLIDGALVYDAICNHPLFTDPAVNWCAPLLPTEKRCLAGPILIDMALVEAAGAEAKSAVDAILDGFPGRLHCSTLQSQADLAALAGHLQRFTCFYDQDAVLLGLRFADARVLVHLPAIMTPQQWGEMTGPIEQWSTLDRRGEEVVLMLPEDRASLIPEDKQFALSGEQMATFAIGAEPDMLLDQLKSTKHVKEGHLYDDWRLACECVAIWQESGSDNQEVLLSFARKVFSSKGQALQERDWVSFLAHAGPQDISDS</sequence>
<evidence type="ECO:0000313" key="3">
    <source>
        <dbReference type="Proteomes" id="UP001495910"/>
    </source>
</evidence>
<comment type="caution">
    <text evidence="2">The sequence shown here is derived from an EMBL/GenBank/DDBJ whole genome shotgun (WGS) entry which is preliminary data.</text>
</comment>
<dbReference type="Proteomes" id="UP001495910">
    <property type="component" value="Unassembled WGS sequence"/>
</dbReference>